<dbReference type="GO" id="GO:0031314">
    <property type="term" value="C:extrinsic component of mitochondrial inner membrane"/>
    <property type="evidence" value="ECO:0007669"/>
    <property type="project" value="UniProtKB-UniRule"/>
</dbReference>
<keyword evidence="5 7" id="KW-0456">Lyase</keyword>
<evidence type="ECO:0000313" key="8">
    <source>
        <dbReference type="EMBL" id="CAI5438092.1"/>
    </source>
</evidence>
<keyword evidence="4 7" id="KW-0472">Membrane</keyword>
<dbReference type="PANTHER" id="PTHR12922">
    <property type="entry name" value="UBIQUINONE BIOSYNTHESIS PROTEIN"/>
    <property type="match status" value="1"/>
</dbReference>
<gene>
    <name evidence="7" type="primary">coq-4</name>
    <name evidence="8" type="ORF">CAMP_LOCUS729</name>
</gene>
<evidence type="ECO:0000256" key="5">
    <source>
        <dbReference type="ARBA" id="ARBA00023239"/>
    </source>
</evidence>
<dbReference type="Proteomes" id="UP001152747">
    <property type="component" value="Unassembled WGS sequence"/>
</dbReference>
<proteinExistence type="inferred from homology"/>
<dbReference type="PANTHER" id="PTHR12922:SF7">
    <property type="entry name" value="UBIQUINONE BIOSYNTHESIS PROTEIN COQ4 HOMOLOG, MITOCHONDRIAL"/>
    <property type="match status" value="1"/>
</dbReference>
<keyword evidence="7" id="KW-0862">Zinc</keyword>
<dbReference type="OrthoDB" id="4249at2759"/>
<dbReference type="InterPro" id="IPR027540">
    <property type="entry name" value="Coq4_euk"/>
</dbReference>
<comment type="function">
    <text evidence="7">Lyase that catalyzes the C1-decarboxylation of 4-hydroxy-3-methoxy-5-(all-trans-polyprenyl)benzoic acid into 2-methoxy-6-(all-trans-polyprenyl)phenol during ubiquinone biosynthesis.</text>
</comment>
<evidence type="ECO:0000313" key="9">
    <source>
        <dbReference type="Proteomes" id="UP001152747"/>
    </source>
</evidence>
<comment type="cofactor">
    <cofactor evidence="7">
        <name>Zn(2+)</name>
        <dbReference type="ChEBI" id="CHEBI:29105"/>
    </cofactor>
</comment>
<feature type="binding site" evidence="7">
    <location>
        <position position="133"/>
    </location>
    <ligand>
        <name>Zn(2+)</name>
        <dbReference type="ChEBI" id="CHEBI:29105"/>
    </ligand>
</feature>
<dbReference type="AlphaFoldDB" id="A0A9P1I406"/>
<feature type="binding site" evidence="7">
    <location>
        <position position="136"/>
    </location>
    <ligand>
        <name>Zn(2+)</name>
        <dbReference type="ChEBI" id="CHEBI:29105"/>
    </ligand>
</feature>
<evidence type="ECO:0000256" key="4">
    <source>
        <dbReference type="ARBA" id="ARBA00023136"/>
    </source>
</evidence>
<comment type="caution">
    <text evidence="8">The sequence shown here is derived from an EMBL/GenBank/DDBJ whole genome shotgun (WGS) entry which is preliminary data.</text>
</comment>
<dbReference type="EMBL" id="CANHGI010000001">
    <property type="protein sequence ID" value="CAI5438092.1"/>
    <property type="molecule type" value="Genomic_DNA"/>
</dbReference>
<keyword evidence="7" id="KW-0479">Metal-binding</keyword>
<feature type="binding site" evidence="7">
    <location>
        <position position="132"/>
    </location>
    <ligand>
        <name>Zn(2+)</name>
        <dbReference type="ChEBI" id="CHEBI:29105"/>
    </ligand>
</feature>
<accession>A0A9P1I406</accession>
<organism evidence="8 9">
    <name type="scientific">Caenorhabditis angaria</name>
    <dbReference type="NCBI Taxonomy" id="860376"/>
    <lineage>
        <taxon>Eukaryota</taxon>
        <taxon>Metazoa</taxon>
        <taxon>Ecdysozoa</taxon>
        <taxon>Nematoda</taxon>
        <taxon>Chromadorea</taxon>
        <taxon>Rhabditida</taxon>
        <taxon>Rhabditina</taxon>
        <taxon>Rhabditomorpha</taxon>
        <taxon>Rhabditoidea</taxon>
        <taxon>Rhabditidae</taxon>
        <taxon>Peloderinae</taxon>
        <taxon>Caenorhabditis</taxon>
    </lineage>
</organism>
<evidence type="ECO:0000256" key="3">
    <source>
        <dbReference type="ARBA" id="ARBA00023128"/>
    </source>
</evidence>
<comment type="subcellular location">
    <subcellularLocation>
        <location evidence="7">Mitochondrion inner membrane</location>
        <topology evidence="7">Peripheral membrane protein</topology>
        <orientation evidence="7">Matrix side</orientation>
    </subcellularLocation>
</comment>
<dbReference type="GO" id="GO:0120539">
    <property type="term" value="F:4-hydroxy-3-methoxy-5-polyprenylbenzoate decarboxylase activity"/>
    <property type="evidence" value="ECO:0007669"/>
    <property type="project" value="UniProtKB-EC"/>
</dbReference>
<evidence type="ECO:0000256" key="7">
    <source>
        <dbReference type="HAMAP-Rule" id="MF_03111"/>
    </source>
</evidence>
<comment type="catalytic activity">
    <reaction evidence="7">
        <text>a 4-hydroxy-3-methoxy-5-(all-trans-polyprenyl)benzoate + H(+) = a 2-methoxy-6-(all-trans-polyprenyl)phenol + CO2</text>
        <dbReference type="Rhea" id="RHEA:81179"/>
        <dbReference type="Rhea" id="RHEA-COMP:9551"/>
        <dbReference type="Rhea" id="RHEA-COMP:10931"/>
        <dbReference type="ChEBI" id="CHEBI:15378"/>
        <dbReference type="ChEBI" id="CHEBI:16526"/>
        <dbReference type="ChEBI" id="CHEBI:62731"/>
        <dbReference type="ChEBI" id="CHEBI:84443"/>
        <dbReference type="EC" id="4.1.1.130"/>
    </reaction>
</comment>
<sequence length="226" mass="25756">MSTKLYNTHVPLTPISKVLMGIGSAAAAITDPRRGDMVAAMGETTAISPILENLRKRMESDVTGRKLLQNKPRISNETINREYLSSLPENTLGKKYAQFLDTLKTSPDARPAVKYIDNLEHLYVMQRYRETHDFTHIALEQKTNMLGEVTVKYFEAIQFGLPMCISGGIFGAARLLTKNRRELLEINLPWVIEQAQNARFFLAFDWENHFDKSLESIQKELNIKPL</sequence>
<comment type="pathway">
    <text evidence="7">Cofactor biosynthesis; ubiquinone biosynthesis.</text>
</comment>
<feature type="binding site" evidence="7">
    <location>
        <position position="148"/>
    </location>
    <ligand>
        <name>Zn(2+)</name>
        <dbReference type="ChEBI" id="CHEBI:29105"/>
    </ligand>
</feature>
<keyword evidence="2 7" id="KW-0999">Mitochondrion inner membrane</keyword>
<dbReference type="HAMAP" id="MF_03111">
    <property type="entry name" value="Coq4"/>
    <property type="match status" value="1"/>
</dbReference>
<reference evidence="8" key="1">
    <citation type="submission" date="2022-11" db="EMBL/GenBank/DDBJ databases">
        <authorList>
            <person name="Kikuchi T."/>
        </authorList>
    </citation>
    <scope>NUCLEOTIDE SEQUENCE</scope>
    <source>
        <strain evidence="8">PS1010</strain>
    </source>
</reference>
<evidence type="ECO:0000256" key="2">
    <source>
        <dbReference type="ARBA" id="ARBA00022792"/>
    </source>
</evidence>
<dbReference type="Pfam" id="PF05019">
    <property type="entry name" value="Coq4"/>
    <property type="match status" value="1"/>
</dbReference>
<protein>
    <recommendedName>
        <fullName evidence="6">4-hydroxy-3-methoxy-5-polyprenylbenzoate decarboxylase</fullName>
    </recommendedName>
</protein>
<evidence type="ECO:0000256" key="1">
    <source>
        <dbReference type="ARBA" id="ARBA00022688"/>
    </source>
</evidence>
<name>A0A9P1I406_9PELO</name>
<evidence type="ECO:0000256" key="6">
    <source>
        <dbReference type="ARBA" id="ARBA00081568"/>
    </source>
</evidence>
<comment type="similarity">
    <text evidence="7">Belongs to the COQ4 family.</text>
</comment>
<comment type="subunit">
    <text evidence="7">Component of a multi-subunit COQ enzyme complex.</text>
</comment>
<keyword evidence="3 7" id="KW-0496">Mitochondrion</keyword>
<keyword evidence="9" id="KW-1185">Reference proteome</keyword>
<dbReference type="GO" id="GO:0008270">
    <property type="term" value="F:zinc ion binding"/>
    <property type="evidence" value="ECO:0007669"/>
    <property type="project" value="UniProtKB-UniRule"/>
</dbReference>
<dbReference type="InterPro" id="IPR007715">
    <property type="entry name" value="Coq4"/>
</dbReference>
<keyword evidence="1 7" id="KW-0831">Ubiquinone biosynthesis</keyword>